<sequence length="153" mass="17799">GPCGCGKSFFGKLISQELNIPFVEGDELHPESNIKKMESKIPLEDSDRYPWLQAIIDKVITLANAKDSPSISVSCSALKIDYRNFLRKNFIEKNIIVWFVYLKVNKQILKERLQQRKNHFMKMDMLESQFKDLEEPNNEENTFTVEADNNIDL</sequence>
<comment type="caution">
    <text evidence="1">The sequence shown here is derived from an EMBL/GenBank/DDBJ whole genome shotgun (WGS) entry which is preliminary data.</text>
</comment>
<protein>
    <submittedName>
        <fullName evidence="1">2611_t:CDS:1</fullName>
    </submittedName>
</protein>
<feature type="non-terminal residue" evidence="1">
    <location>
        <position position="1"/>
    </location>
</feature>
<organism evidence="1 2">
    <name type="scientific">Racocetra persica</name>
    <dbReference type="NCBI Taxonomy" id="160502"/>
    <lineage>
        <taxon>Eukaryota</taxon>
        <taxon>Fungi</taxon>
        <taxon>Fungi incertae sedis</taxon>
        <taxon>Mucoromycota</taxon>
        <taxon>Glomeromycotina</taxon>
        <taxon>Glomeromycetes</taxon>
        <taxon>Diversisporales</taxon>
        <taxon>Gigasporaceae</taxon>
        <taxon>Racocetra</taxon>
    </lineage>
</organism>
<keyword evidence="2" id="KW-1185">Reference proteome</keyword>
<evidence type="ECO:0000313" key="2">
    <source>
        <dbReference type="Proteomes" id="UP000789920"/>
    </source>
</evidence>
<feature type="non-terminal residue" evidence="1">
    <location>
        <position position="153"/>
    </location>
</feature>
<name>A0ACA9RID2_9GLOM</name>
<proteinExistence type="predicted"/>
<dbReference type="EMBL" id="CAJVQC010054711">
    <property type="protein sequence ID" value="CAG8794519.1"/>
    <property type="molecule type" value="Genomic_DNA"/>
</dbReference>
<reference evidence="1" key="1">
    <citation type="submission" date="2021-06" db="EMBL/GenBank/DDBJ databases">
        <authorList>
            <person name="Kallberg Y."/>
            <person name="Tangrot J."/>
            <person name="Rosling A."/>
        </authorList>
    </citation>
    <scope>NUCLEOTIDE SEQUENCE</scope>
    <source>
        <strain evidence="1">MA461A</strain>
    </source>
</reference>
<gene>
    <name evidence="1" type="ORF">RPERSI_LOCUS19780</name>
</gene>
<dbReference type="Proteomes" id="UP000789920">
    <property type="component" value="Unassembled WGS sequence"/>
</dbReference>
<evidence type="ECO:0000313" key="1">
    <source>
        <dbReference type="EMBL" id="CAG8794519.1"/>
    </source>
</evidence>
<accession>A0ACA9RID2</accession>